<organism evidence="8 9">
    <name type="scientific">Grimontia celer</name>
    <dbReference type="NCBI Taxonomy" id="1796497"/>
    <lineage>
        <taxon>Bacteria</taxon>
        <taxon>Pseudomonadati</taxon>
        <taxon>Pseudomonadota</taxon>
        <taxon>Gammaproteobacteria</taxon>
        <taxon>Vibrionales</taxon>
        <taxon>Vibrionaceae</taxon>
        <taxon>Grimontia</taxon>
    </lineage>
</organism>
<comment type="similarity">
    <text evidence="2">Belongs to the FliP/MopC/SpaP family.</text>
</comment>
<evidence type="ECO:0000256" key="7">
    <source>
        <dbReference type="SAM" id="Phobius"/>
    </source>
</evidence>
<dbReference type="PROSITE" id="PS01061">
    <property type="entry name" value="FLIP_2"/>
    <property type="match status" value="1"/>
</dbReference>
<sequence>MMDLDFTHPIIQSFLFVTASAFVPLLLVSVTSFTRYVIVLSLLRTALGLQQTPPNIVVISLALFMSVFTMAPVYMDIKGESYDKYQDGMVSQEVAIDNGLSAFSEYLTSQTTEKDYYFVKGLSQDDSNSVDSILPNDLGTLIPAFMLTELKAAFQFAFVIFLPFVLIDLIVASVLMALGMIMLPPISISLPIKILVFVLIDGWTLLVGSLISGF</sequence>
<gene>
    <name evidence="8" type="primary">fliP_2</name>
    <name evidence="8" type="ORF">GCE9029_03349</name>
</gene>
<keyword evidence="6 7" id="KW-0472">Membrane</keyword>
<evidence type="ECO:0000313" key="9">
    <source>
        <dbReference type="Proteomes" id="UP000071641"/>
    </source>
</evidence>
<keyword evidence="3" id="KW-1003">Cell membrane</keyword>
<comment type="subcellular location">
    <subcellularLocation>
        <location evidence="1">Cell membrane</location>
        <topology evidence="1">Multi-pass membrane protein</topology>
    </subcellularLocation>
</comment>
<feature type="transmembrane region" description="Helical" evidence="7">
    <location>
        <begin position="190"/>
        <end position="211"/>
    </location>
</feature>
<dbReference type="InterPro" id="IPR005838">
    <property type="entry name" value="T3SS_IM_P"/>
</dbReference>
<proteinExistence type="inferred from homology"/>
<keyword evidence="4 7" id="KW-0812">Transmembrane</keyword>
<evidence type="ECO:0000256" key="6">
    <source>
        <dbReference type="ARBA" id="ARBA00023136"/>
    </source>
</evidence>
<accession>A0A128F777</accession>
<keyword evidence="8" id="KW-0969">Cilium</keyword>
<dbReference type="PANTHER" id="PTHR30587">
    <property type="entry name" value="FLAGELLAR BIOSYNTHETIC PROTEIN FLIP"/>
    <property type="match status" value="1"/>
</dbReference>
<dbReference type="EMBL" id="FIZX01000002">
    <property type="protein sequence ID" value="CZF82632.1"/>
    <property type="molecule type" value="Genomic_DNA"/>
</dbReference>
<protein>
    <submittedName>
        <fullName evidence="8">Flagellar biosynthetic protein FliP</fullName>
    </submittedName>
</protein>
<dbReference type="STRING" id="1796497.GCE9029_03349"/>
<dbReference type="GO" id="GO:0009306">
    <property type="term" value="P:protein secretion"/>
    <property type="evidence" value="ECO:0007669"/>
    <property type="project" value="InterPro"/>
</dbReference>
<dbReference type="RefSeq" id="WP_231870134.1">
    <property type="nucleotide sequence ID" value="NZ_FIZX01000002.1"/>
</dbReference>
<feature type="transmembrane region" description="Helical" evidence="7">
    <location>
        <begin position="55"/>
        <end position="75"/>
    </location>
</feature>
<dbReference type="NCBIfam" id="NF009438">
    <property type="entry name" value="PRK12797.1"/>
    <property type="match status" value="1"/>
</dbReference>
<name>A0A128F777_9GAMM</name>
<evidence type="ECO:0000313" key="8">
    <source>
        <dbReference type="EMBL" id="CZF82632.1"/>
    </source>
</evidence>
<dbReference type="AlphaFoldDB" id="A0A128F777"/>
<evidence type="ECO:0000256" key="2">
    <source>
        <dbReference type="ARBA" id="ARBA00006257"/>
    </source>
</evidence>
<reference evidence="9" key="1">
    <citation type="submission" date="2016-02" db="EMBL/GenBank/DDBJ databases">
        <authorList>
            <person name="Rodrigo-Torres Lidia"/>
            <person name="Arahal R.David."/>
        </authorList>
    </citation>
    <scope>NUCLEOTIDE SEQUENCE [LARGE SCALE GENOMIC DNA]</scope>
    <source>
        <strain evidence="9">CECT 9029</strain>
    </source>
</reference>
<keyword evidence="5 7" id="KW-1133">Transmembrane helix</keyword>
<dbReference type="GO" id="GO:0005886">
    <property type="term" value="C:plasma membrane"/>
    <property type="evidence" value="ECO:0007669"/>
    <property type="project" value="UniProtKB-SubCell"/>
</dbReference>
<dbReference type="PRINTS" id="PR01302">
    <property type="entry name" value="TYPE3IMPPROT"/>
</dbReference>
<keyword evidence="9" id="KW-1185">Reference proteome</keyword>
<keyword evidence="8" id="KW-0282">Flagellum</keyword>
<dbReference type="Pfam" id="PF00813">
    <property type="entry name" value="FliP"/>
    <property type="match status" value="1"/>
</dbReference>
<evidence type="ECO:0000256" key="3">
    <source>
        <dbReference type="ARBA" id="ARBA00022475"/>
    </source>
</evidence>
<feature type="transmembrane region" description="Helical" evidence="7">
    <location>
        <begin position="20"/>
        <end position="43"/>
    </location>
</feature>
<dbReference type="PANTHER" id="PTHR30587:SF2">
    <property type="entry name" value="SURFACE PRESENTATION OF ANTIGENS PROTEIN SPAP"/>
    <property type="match status" value="1"/>
</dbReference>
<evidence type="ECO:0000256" key="1">
    <source>
        <dbReference type="ARBA" id="ARBA00004651"/>
    </source>
</evidence>
<keyword evidence="8" id="KW-0966">Cell projection</keyword>
<feature type="transmembrane region" description="Helical" evidence="7">
    <location>
        <begin position="153"/>
        <end position="178"/>
    </location>
</feature>
<evidence type="ECO:0000256" key="4">
    <source>
        <dbReference type="ARBA" id="ARBA00022692"/>
    </source>
</evidence>
<dbReference type="Proteomes" id="UP000071641">
    <property type="component" value="Unassembled WGS sequence"/>
</dbReference>
<evidence type="ECO:0000256" key="5">
    <source>
        <dbReference type="ARBA" id="ARBA00022989"/>
    </source>
</evidence>